<evidence type="ECO:0000313" key="2">
    <source>
        <dbReference type="Proteomes" id="UP000236893"/>
    </source>
</evidence>
<dbReference type="InterPro" id="IPR058512">
    <property type="entry name" value="DUF8199"/>
</dbReference>
<dbReference type="RefSeq" id="WP_103789355.1">
    <property type="nucleotide sequence ID" value="NZ_PQVF01000007.1"/>
</dbReference>
<organism evidence="1 2">
    <name type="scientific">Solitalea longa</name>
    <dbReference type="NCBI Taxonomy" id="2079460"/>
    <lineage>
        <taxon>Bacteria</taxon>
        <taxon>Pseudomonadati</taxon>
        <taxon>Bacteroidota</taxon>
        <taxon>Sphingobacteriia</taxon>
        <taxon>Sphingobacteriales</taxon>
        <taxon>Sphingobacteriaceae</taxon>
        <taxon>Solitalea</taxon>
    </lineage>
</organism>
<evidence type="ECO:0000313" key="1">
    <source>
        <dbReference type="EMBL" id="POY36438.1"/>
    </source>
</evidence>
<dbReference type="EMBL" id="PQVF01000007">
    <property type="protein sequence ID" value="POY36438.1"/>
    <property type="molecule type" value="Genomic_DNA"/>
</dbReference>
<accession>A0A2S5A1G6</accession>
<dbReference type="Proteomes" id="UP000236893">
    <property type="component" value="Unassembled WGS sequence"/>
</dbReference>
<protein>
    <submittedName>
        <fullName evidence="1">Uncharacterized protein</fullName>
    </submittedName>
</protein>
<dbReference type="AlphaFoldDB" id="A0A2S5A1G6"/>
<sequence length="145" mass="16563">MRKYKQIWAALFSVLILISATGFSLSVHFCGQKVDNFSVFTKAHDCGMMDIKSVTAEKSNPSAIVFKKFCCEDKTFQVKAQEFKLEPKVHIPSVDFKLLNTFVYVFSFVKYYLPEISINHAPLVTGDKYCSLYSDTAAYLQVFRI</sequence>
<keyword evidence="2" id="KW-1185">Reference proteome</keyword>
<dbReference type="OrthoDB" id="795045at2"/>
<reference evidence="1 2" key="1">
    <citation type="submission" date="2018-01" db="EMBL/GenBank/DDBJ databases">
        <authorList>
            <person name="Gaut B.S."/>
            <person name="Morton B.R."/>
            <person name="Clegg M.T."/>
            <person name="Duvall M.R."/>
        </authorList>
    </citation>
    <scope>NUCLEOTIDE SEQUENCE [LARGE SCALE GENOMIC DNA]</scope>
    <source>
        <strain evidence="1 2">HR-AV</strain>
    </source>
</reference>
<dbReference type="InterPro" id="IPR058060">
    <property type="entry name" value="HYC_CC_PP"/>
</dbReference>
<comment type="caution">
    <text evidence="1">The sequence shown here is derived from an EMBL/GenBank/DDBJ whole genome shotgun (WGS) entry which is preliminary data.</text>
</comment>
<dbReference type="NCBIfam" id="NF047658">
    <property type="entry name" value="HYC_CC_PP"/>
    <property type="match status" value="1"/>
</dbReference>
<dbReference type="Pfam" id="PF26622">
    <property type="entry name" value="DUF8199"/>
    <property type="match status" value="1"/>
</dbReference>
<name>A0A2S5A1G6_9SPHI</name>
<gene>
    <name evidence="1" type="ORF">C3K47_11895</name>
</gene>
<proteinExistence type="predicted"/>